<evidence type="ECO:0000313" key="3">
    <source>
        <dbReference type="Proteomes" id="UP000758155"/>
    </source>
</evidence>
<dbReference type="OrthoDB" id="6359816at2759"/>
<dbReference type="InterPro" id="IPR000210">
    <property type="entry name" value="BTB/POZ_dom"/>
</dbReference>
<dbReference type="AlphaFoldDB" id="A0A9P4WGS7"/>
<dbReference type="PROSITE" id="PS50097">
    <property type="entry name" value="BTB"/>
    <property type="match status" value="1"/>
</dbReference>
<accession>A0A9P4WGS7</accession>
<dbReference type="PANTHER" id="PTHR47843">
    <property type="entry name" value="BTB DOMAIN-CONTAINING PROTEIN-RELATED"/>
    <property type="match status" value="1"/>
</dbReference>
<dbReference type="CDD" id="cd18186">
    <property type="entry name" value="BTB_POZ_ZBTB_KLHL-like"/>
    <property type="match status" value="1"/>
</dbReference>
<dbReference type="Pfam" id="PF00651">
    <property type="entry name" value="BTB"/>
    <property type="match status" value="1"/>
</dbReference>
<name>A0A9P4WGS7_9PLEO</name>
<dbReference type="InterPro" id="IPR011333">
    <property type="entry name" value="SKP1/BTB/POZ_sf"/>
</dbReference>
<feature type="domain" description="BTB" evidence="1">
    <location>
        <begin position="26"/>
        <end position="86"/>
    </location>
</feature>
<organism evidence="2 3">
    <name type="scientific">Didymella heteroderae</name>
    <dbReference type="NCBI Taxonomy" id="1769908"/>
    <lineage>
        <taxon>Eukaryota</taxon>
        <taxon>Fungi</taxon>
        <taxon>Dikarya</taxon>
        <taxon>Ascomycota</taxon>
        <taxon>Pezizomycotina</taxon>
        <taxon>Dothideomycetes</taxon>
        <taxon>Pleosporomycetidae</taxon>
        <taxon>Pleosporales</taxon>
        <taxon>Pleosporineae</taxon>
        <taxon>Didymellaceae</taxon>
        <taxon>Didymella</taxon>
    </lineage>
</organism>
<sequence>MTEPTQLLTQKFISAIAASRERGQFADPTLSHDSGSFKVHRFVVCISSKFFQKVCTAGFEERSTGVVNLNDVPFLLLDKLVQFLYNMDYEDVLPADTDDSLLKLHAKMFALADRFDIPDLLLVAASKYSVRCLTSWEPIEFLASIRDVYKGTPPSLSSLRRAAYTAIRKNLPAMLDDETVLKRYDQTVTENPDFAQDLLRSYVTDPIFMRCYTL</sequence>
<keyword evidence="3" id="KW-1185">Reference proteome</keyword>
<dbReference type="PANTHER" id="PTHR47843:SF5">
    <property type="entry name" value="BTB_POZ DOMAIN PROTEIN"/>
    <property type="match status" value="1"/>
</dbReference>
<dbReference type="Gene3D" id="3.30.710.10">
    <property type="entry name" value="Potassium Channel Kv1.1, Chain A"/>
    <property type="match status" value="1"/>
</dbReference>
<protein>
    <recommendedName>
        <fullName evidence="1">BTB domain-containing protein</fullName>
    </recommendedName>
</protein>
<dbReference type="SUPFAM" id="SSF54695">
    <property type="entry name" value="POZ domain"/>
    <property type="match status" value="1"/>
</dbReference>
<gene>
    <name evidence="2" type="ORF">E8E12_000565</name>
</gene>
<dbReference type="EMBL" id="SWKV01000119">
    <property type="protein sequence ID" value="KAF3031901.1"/>
    <property type="molecule type" value="Genomic_DNA"/>
</dbReference>
<reference evidence="2" key="1">
    <citation type="submission" date="2019-04" db="EMBL/GenBank/DDBJ databases">
        <title>Sequencing of skin fungus with MAO and IRED activity.</title>
        <authorList>
            <person name="Marsaioli A.J."/>
            <person name="Bonatto J.M.C."/>
            <person name="Reis Junior O."/>
        </authorList>
    </citation>
    <scope>NUCLEOTIDE SEQUENCE</scope>
    <source>
        <strain evidence="2">28M1</strain>
    </source>
</reference>
<comment type="caution">
    <text evidence="2">The sequence shown here is derived from an EMBL/GenBank/DDBJ whole genome shotgun (WGS) entry which is preliminary data.</text>
</comment>
<proteinExistence type="predicted"/>
<evidence type="ECO:0000259" key="1">
    <source>
        <dbReference type="PROSITE" id="PS50097"/>
    </source>
</evidence>
<evidence type="ECO:0000313" key="2">
    <source>
        <dbReference type="EMBL" id="KAF3031901.1"/>
    </source>
</evidence>
<dbReference type="Proteomes" id="UP000758155">
    <property type="component" value="Unassembled WGS sequence"/>
</dbReference>